<feature type="compositionally biased region" description="Basic and acidic residues" evidence="1">
    <location>
        <begin position="46"/>
        <end position="78"/>
    </location>
</feature>
<feature type="compositionally biased region" description="Polar residues" evidence="1">
    <location>
        <begin position="351"/>
        <end position="362"/>
    </location>
</feature>
<feature type="compositionally biased region" description="Basic and acidic residues" evidence="1">
    <location>
        <begin position="637"/>
        <end position="655"/>
    </location>
</feature>
<evidence type="ECO:0000313" key="4">
    <source>
        <dbReference type="Proteomes" id="UP001152888"/>
    </source>
</evidence>
<feature type="region of interest" description="Disordered" evidence="1">
    <location>
        <begin position="46"/>
        <end position="94"/>
    </location>
</feature>
<organism evidence="3 4">
    <name type="scientific">Acanthoscelides obtectus</name>
    <name type="common">Bean weevil</name>
    <name type="synonym">Bruchus obtectus</name>
    <dbReference type="NCBI Taxonomy" id="200917"/>
    <lineage>
        <taxon>Eukaryota</taxon>
        <taxon>Metazoa</taxon>
        <taxon>Ecdysozoa</taxon>
        <taxon>Arthropoda</taxon>
        <taxon>Hexapoda</taxon>
        <taxon>Insecta</taxon>
        <taxon>Pterygota</taxon>
        <taxon>Neoptera</taxon>
        <taxon>Endopterygota</taxon>
        <taxon>Coleoptera</taxon>
        <taxon>Polyphaga</taxon>
        <taxon>Cucujiformia</taxon>
        <taxon>Chrysomeloidea</taxon>
        <taxon>Chrysomelidae</taxon>
        <taxon>Bruchinae</taxon>
        <taxon>Bruchini</taxon>
        <taxon>Acanthoscelides</taxon>
    </lineage>
</organism>
<sequence>MHLPTCLLAFVLVAASFATEIDEHHFNNTKEKDAEVGASLKEDVRAEVEKEDKGLAENGIEEKLEEISRTPHGEQDPGKRRKKSATTTFCVEIRPGGAETKPFQICETPEQQKPQPPPQQHYQPQPQPQPQQGYQQQTYQQQHYQSYQQQLKPQKALTIEAPQELPQQPAKNLPAQGYGASVPVKVYAPIPAAAVAPKPYNSHYREAKEETAEVSAAKAAKVMAITSRAKEVVEEKEEHHERQEAHHHEDEHKQRSSYGGEQYIPATSYIPMAHNRPNRPSGHHSGHNGLVITCQPNLAGFAHNVPSSVHHPPATTYYRSSTSRSYGPYGRPHAPVRPVYGYYPPRPQPQHQSGSSYSVTQQQEVKVLPQPQAMMTIPQEQPAAPQQLLPEPEPQRILPAPQPAYGAPQQQPQRLLPAPQPIFELPQQQTFIPQQQQPLRILPAPQPMIELPQPAPQETFAPQQQQKVLPAPQTTYGVHQQSQRIQFASTATQQTAQLPSAPAPVKVQVPVQYHQPSYSAPSPHPSYPAPQPSYSAPAPQPAPSYQPQAPPQQQTYVPSSYREAEQRTKTEEQHTDKESHTIKKMEQMSKERAAGSQWAKDQDPKEAIDATVQQWSPVMRSTGKLEHNESGLQMMTHGEHGEHGGHAAEGGRKTTEQMVGQMWSGVEEADHAKENEVADA</sequence>
<dbReference type="Proteomes" id="UP001152888">
    <property type="component" value="Unassembled WGS sequence"/>
</dbReference>
<reference evidence="3" key="1">
    <citation type="submission" date="2022-03" db="EMBL/GenBank/DDBJ databases">
        <authorList>
            <person name="Sayadi A."/>
        </authorList>
    </citation>
    <scope>NUCLEOTIDE SEQUENCE</scope>
</reference>
<feature type="compositionally biased region" description="Basic and acidic residues" evidence="1">
    <location>
        <begin position="562"/>
        <end position="593"/>
    </location>
</feature>
<feature type="compositionally biased region" description="Low complexity" evidence="1">
    <location>
        <begin position="312"/>
        <end position="343"/>
    </location>
</feature>
<feature type="region of interest" description="Disordered" evidence="1">
    <location>
        <begin position="235"/>
        <end position="258"/>
    </location>
</feature>
<gene>
    <name evidence="3" type="ORF">ACAOBT_LOCUS6702</name>
</gene>
<accession>A0A9P0K2K9</accession>
<evidence type="ECO:0000256" key="2">
    <source>
        <dbReference type="SAM" id="SignalP"/>
    </source>
</evidence>
<feature type="chain" id="PRO_5040468668" evidence="2">
    <location>
        <begin position="19"/>
        <end position="680"/>
    </location>
</feature>
<feature type="compositionally biased region" description="Pro residues" evidence="1">
    <location>
        <begin position="522"/>
        <end position="531"/>
    </location>
</feature>
<feature type="compositionally biased region" description="Pro residues" evidence="1">
    <location>
        <begin position="114"/>
        <end position="129"/>
    </location>
</feature>
<dbReference type="EMBL" id="CAKOFQ010006731">
    <property type="protein sequence ID" value="CAH1966188.1"/>
    <property type="molecule type" value="Genomic_DNA"/>
</dbReference>
<feature type="region of interest" description="Disordered" evidence="1">
    <location>
        <begin position="108"/>
        <end position="152"/>
    </location>
</feature>
<keyword evidence="4" id="KW-1185">Reference proteome</keyword>
<feature type="compositionally biased region" description="Low complexity" evidence="1">
    <location>
        <begin position="403"/>
        <end position="413"/>
    </location>
</feature>
<dbReference type="OrthoDB" id="8070518at2759"/>
<feature type="compositionally biased region" description="Pro residues" evidence="1">
    <location>
        <begin position="538"/>
        <end position="550"/>
    </location>
</feature>
<evidence type="ECO:0000313" key="3">
    <source>
        <dbReference type="EMBL" id="CAH1966188.1"/>
    </source>
</evidence>
<proteinExistence type="predicted"/>
<feature type="region of interest" description="Disordered" evidence="1">
    <location>
        <begin position="393"/>
        <end position="413"/>
    </location>
</feature>
<comment type="caution">
    <text evidence="3">The sequence shown here is derived from an EMBL/GenBank/DDBJ whole genome shotgun (WGS) entry which is preliminary data.</text>
</comment>
<keyword evidence="2" id="KW-0732">Signal</keyword>
<protein>
    <submittedName>
        <fullName evidence="3">Uncharacterized protein</fullName>
    </submittedName>
</protein>
<feature type="region of interest" description="Disordered" evidence="1">
    <location>
        <begin position="515"/>
        <end position="606"/>
    </location>
</feature>
<feature type="signal peptide" evidence="2">
    <location>
        <begin position="1"/>
        <end position="18"/>
    </location>
</feature>
<feature type="compositionally biased region" description="Basic and acidic residues" evidence="1">
    <location>
        <begin position="235"/>
        <end position="254"/>
    </location>
</feature>
<dbReference type="AlphaFoldDB" id="A0A9P0K2K9"/>
<feature type="compositionally biased region" description="Low complexity" evidence="1">
    <location>
        <begin position="130"/>
        <end position="152"/>
    </location>
</feature>
<evidence type="ECO:0000256" key="1">
    <source>
        <dbReference type="SAM" id="MobiDB-lite"/>
    </source>
</evidence>
<feature type="region of interest" description="Disordered" evidence="1">
    <location>
        <begin position="635"/>
        <end position="656"/>
    </location>
</feature>
<feature type="region of interest" description="Disordered" evidence="1">
    <location>
        <begin position="312"/>
        <end position="362"/>
    </location>
</feature>
<name>A0A9P0K2K9_ACAOB</name>